<dbReference type="SUPFAM" id="SSF46785">
    <property type="entry name" value="Winged helix' DNA-binding domain"/>
    <property type="match status" value="1"/>
</dbReference>
<evidence type="ECO:0000256" key="1">
    <source>
        <dbReference type="ARBA" id="ARBA00023015"/>
    </source>
</evidence>
<dbReference type="InterPro" id="IPR036388">
    <property type="entry name" value="WH-like_DNA-bd_sf"/>
</dbReference>
<protein>
    <submittedName>
        <fullName evidence="5">Metalloregulator ArsR/SmtB family transcription factor</fullName>
    </submittedName>
</protein>
<reference evidence="5" key="1">
    <citation type="submission" date="2022-11" db="EMBL/GenBank/DDBJ databases">
        <title>Hoeflea poritis sp. nov., isolated from scleractinian coral Porites lutea.</title>
        <authorList>
            <person name="Zhang G."/>
            <person name="Wei Q."/>
            <person name="Cai L."/>
        </authorList>
    </citation>
    <scope>NUCLEOTIDE SEQUENCE</scope>
    <source>
        <strain evidence="5">E7-10</strain>
    </source>
</reference>
<dbReference type="InterPro" id="IPR001845">
    <property type="entry name" value="HTH_ArsR_DNA-bd_dom"/>
</dbReference>
<dbReference type="Proteomes" id="UP001148313">
    <property type="component" value="Unassembled WGS sequence"/>
</dbReference>
<proteinExistence type="predicted"/>
<dbReference type="CDD" id="cd00090">
    <property type="entry name" value="HTH_ARSR"/>
    <property type="match status" value="1"/>
</dbReference>
<dbReference type="InterPro" id="IPR051081">
    <property type="entry name" value="HTH_MetalResp_TranReg"/>
</dbReference>
<dbReference type="EMBL" id="JAPJZH010000002">
    <property type="protein sequence ID" value="MDA4844738.1"/>
    <property type="molecule type" value="Genomic_DNA"/>
</dbReference>
<dbReference type="PANTHER" id="PTHR33154:SF33">
    <property type="entry name" value="TRANSCRIPTIONAL REPRESSOR SDPR"/>
    <property type="match status" value="1"/>
</dbReference>
<dbReference type="PROSITE" id="PS50987">
    <property type="entry name" value="HTH_ARSR_2"/>
    <property type="match status" value="1"/>
</dbReference>
<keyword evidence="6" id="KW-1185">Reference proteome</keyword>
<evidence type="ECO:0000256" key="2">
    <source>
        <dbReference type="ARBA" id="ARBA00023125"/>
    </source>
</evidence>
<name>A0ABT4VJ63_9HYPH</name>
<evidence type="ECO:0000313" key="6">
    <source>
        <dbReference type="Proteomes" id="UP001148313"/>
    </source>
</evidence>
<keyword evidence="1" id="KW-0805">Transcription regulation</keyword>
<evidence type="ECO:0000259" key="4">
    <source>
        <dbReference type="PROSITE" id="PS50987"/>
    </source>
</evidence>
<feature type="domain" description="HTH arsR-type" evidence="4">
    <location>
        <begin position="1"/>
        <end position="89"/>
    </location>
</feature>
<dbReference type="Gene3D" id="1.10.10.10">
    <property type="entry name" value="Winged helix-like DNA-binding domain superfamily/Winged helix DNA-binding domain"/>
    <property type="match status" value="1"/>
</dbReference>
<dbReference type="PANTHER" id="PTHR33154">
    <property type="entry name" value="TRANSCRIPTIONAL REGULATOR, ARSR FAMILY"/>
    <property type="match status" value="1"/>
</dbReference>
<dbReference type="InterPro" id="IPR036390">
    <property type="entry name" value="WH_DNA-bd_sf"/>
</dbReference>
<sequence length="105" mass="11890">MTYETALTALADPSRRRIFETLRDRPRTVSDIAQRQPISRPAVSQHLKALQEAGLVVARPQGTARYYRIRREGLAELRAYLDGFWDDVLAAYAQEVSKTLGEENG</sequence>
<dbReference type="NCBIfam" id="NF033788">
    <property type="entry name" value="HTH_metalloreg"/>
    <property type="match status" value="1"/>
</dbReference>
<dbReference type="SMART" id="SM00418">
    <property type="entry name" value="HTH_ARSR"/>
    <property type="match status" value="1"/>
</dbReference>
<gene>
    <name evidence="5" type="ORF">OOZ53_05215</name>
</gene>
<organism evidence="5 6">
    <name type="scientific">Hoeflea poritis</name>
    <dbReference type="NCBI Taxonomy" id="2993659"/>
    <lineage>
        <taxon>Bacteria</taxon>
        <taxon>Pseudomonadati</taxon>
        <taxon>Pseudomonadota</taxon>
        <taxon>Alphaproteobacteria</taxon>
        <taxon>Hyphomicrobiales</taxon>
        <taxon>Rhizobiaceae</taxon>
        <taxon>Hoeflea</taxon>
    </lineage>
</organism>
<keyword evidence="3" id="KW-0804">Transcription</keyword>
<dbReference type="PRINTS" id="PR00778">
    <property type="entry name" value="HTHARSR"/>
</dbReference>
<evidence type="ECO:0000313" key="5">
    <source>
        <dbReference type="EMBL" id="MDA4844738.1"/>
    </source>
</evidence>
<accession>A0ABT4VJ63</accession>
<evidence type="ECO:0000256" key="3">
    <source>
        <dbReference type="ARBA" id="ARBA00023163"/>
    </source>
</evidence>
<keyword evidence="2" id="KW-0238">DNA-binding</keyword>
<dbReference type="InterPro" id="IPR011991">
    <property type="entry name" value="ArsR-like_HTH"/>
</dbReference>
<comment type="caution">
    <text evidence="5">The sequence shown here is derived from an EMBL/GenBank/DDBJ whole genome shotgun (WGS) entry which is preliminary data.</text>
</comment>
<dbReference type="Pfam" id="PF12840">
    <property type="entry name" value="HTH_20"/>
    <property type="match status" value="1"/>
</dbReference>